<dbReference type="InterPro" id="IPR013563">
    <property type="entry name" value="Oligopep_ABC_C"/>
</dbReference>
<dbReference type="GO" id="GO:0016887">
    <property type="term" value="F:ATP hydrolysis activity"/>
    <property type="evidence" value="ECO:0007669"/>
    <property type="project" value="InterPro"/>
</dbReference>
<keyword evidence="5 8" id="KW-0067">ATP-binding</keyword>
<proteinExistence type="predicted"/>
<keyword evidence="4" id="KW-0547">Nucleotide-binding</keyword>
<dbReference type="PANTHER" id="PTHR43297:SF2">
    <property type="entry name" value="DIPEPTIDE TRANSPORT ATP-BINDING PROTEIN DPPD"/>
    <property type="match status" value="1"/>
</dbReference>
<evidence type="ECO:0000313" key="8">
    <source>
        <dbReference type="EMBL" id="OIQ75356.1"/>
    </source>
</evidence>
<evidence type="ECO:0000256" key="1">
    <source>
        <dbReference type="ARBA" id="ARBA00004202"/>
    </source>
</evidence>
<dbReference type="Pfam" id="PF00005">
    <property type="entry name" value="ABC_tran"/>
    <property type="match status" value="1"/>
</dbReference>
<dbReference type="SMART" id="SM00382">
    <property type="entry name" value="AAA"/>
    <property type="match status" value="1"/>
</dbReference>
<gene>
    <name evidence="8" type="primary">oppD_11</name>
    <name evidence="8" type="ORF">GALL_429770</name>
</gene>
<evidence type="ECO:0000256" key="3">
    <source>
        <dbReference type="ARBA" id="ARBA00022475"/>
    </source>
</evidence>
<dbReference type="InterPro" id="IPR003593">
    <property type="entry name" value="AAA+_ATPase"/>
</dbReference>
<dbReference type="Pfam" id="PF08352">
    <property type="entry name" value="oligo_HPY"/>
    <property type="match status" value="1"/>
</dbReference>
<name>A0A1J5Q636_9ZZZZ</name>
<protein>
    <submittedName>
        <fullName evidence="8">Oligopeptide transport ATP-binding protein OppD</fullName>
    </submittedName>
</protein>
<evidence type="ECO:0000256" key="4">
    <source>
        <dbReference type="ARBA" id="ARBA00022741"/>
    </source>
</evidence>
<dbReference type="InterPro" id="IPR050388">
    <property type="entry name" value="ABC_Ni/Peptide_Import"/>
</dbReference>
<dbReference type="GO" id="GO:0005886">
    <property type="term" value="C:plasma membrane"/>
    <property type="evidence" value="ECO:0007669"/>
    <property type="project" value="UniProtKB-SubCell"/>
</dbReference>
<organism evidence="8">
    <name type="scientific">mine drainage metagenome</name>
    <dbReference type="NCBI Taxonomy" id="410659"/>
    <lineage>
        <taxon>unclassified sequences</taxon>
        <taxon>metagenomes</taxon>
        <taxon>ecological metagenomes</taxon>
    </lineage>
</organism>
<dbReference type="PROSITE" id="PS50893">
    <property type="entry name" value="ABC_TRANSPORTER_2"/>
    <property type="match status" value="1"/>
</dbReference>
<keyword evidence="2" id="KW-0813">Transport</keyword>
<dbReference type="GO" id="GO:0015833">
    <property type="term" value="P:peptide transport"/>
    <property type="evidence" value="ECO:0007669"/>
    <property type="project" value="InterPro"/>
</dbReference>
<dbReference type="NCBIfam" id="TIGR01727">
    <property type="entry name" value="oligo_HPY"/>
    <property type="match status" value="1"/>
</dbReference>
<comment type="subcellular location">
    <subcellularLocation>
        <location evidence="1">Cell membrane</location>
        <topology evidence="1">Peripheral membrane protein</topology>
    </subcellularLocation>
</comment>
<comment type="caution">
    <text evidence="8">The sequence shown here is derived from an EMBL/GenBank/DDBJ whole genome shotgun (WGS) entry which is preliminary data.</text>
</comment>
<dbReference type="PANTHER" id="PTHR43297">
    <property type="entry name" value="OLIGOPEPTIDE TRANSPORT ATP-BINDING PROTEIN APPD"/>
    <property type="match status" value="1"/>
</dbReference>
<dbReference type="SUPFAM" id="SSF52540">
    <property type="entry name" value="P-loop containing nucleoside triphosphate hydrolases"/>
    <property type="match status" value="1"/>
</dbReference>
<evidence type="ECO:0000256" key="5">
    <source>
        <dbReference type="ARBA" id="ARBA00022840"/>
    </source>
</evidence>
<feature type="domain" description="ABC transporter" evidence="7">
    <location>
        <begin position="5"/>
        <end position="259"/>
    </location>
</feature>
<dbReference type="PROSITE" id="PS00211">
    <property type="entry name" value="ABC_TRANSPORTER_1"/>
    <property type="match status" value="1"/>
</dbReference>
<sequence length="349" mass="37760">MSHLLEIKNLQVAFPTHDGLVRAVSEVGLTLDRGELVAIVGESGSGKTVTSLSVMSLHNRRTAQISGEILVQTPNGVVDVVSAPEPAVRGLRGKTVAMIFQDPMSSLHPYYTISNQLVEAYRVHNKVSKQEAATRAVEMLDLVGIPEPGKRAKDYPHQFSGGMRQRVMIAMALINNPDILIADEPTTALDVTVQAQILELLRRLQKEFNMGVLLITHDLGVVAGIADRVNVMYAGRIVESGTVDEIYYRPLAPYTMALLASIPNIAAKEAGQLPAIPGQPPSMISQAPGCSFQPRCALTHLVPDNLCLREMPTLNEDQPGHMARCHLDLATRTRAASEARAKRIAGGMA</sequence>
<keyword evidence="6" id="KW-0472">Membrane</keyword>
<keyword evidence="3" id="KW-1003">Cell membrane</keyword>
<dbReference type="InterPro" id="IPR003439">
    <property type="entry name" value="ABC_transporter-like_ATP-bd"/>
</dbReference>
<dbReference type="FunFam" id="3.40.50.300:FF:000016">
    <property type="entry name" value="Oligopeptide ABC transporter ATP-binding component"/>
    <property type="match status" value="1"/>
</dbReference>
<dbReference type="GO" id="GO:0005524">
    <property type="term" value="F:ATP binding"/>
    <property type="evidence" value="ECO:0007669"/>
    <property type="project" value="UniProtKB-KW"/>
</dbReference>
<accession>A0A1J5Q636</accession>
<evidence type="ECO:0000256" key="2">
    <source>
        <dbReference type="ARBA" id="ARBA00022448"/>
    </source>
</evidence>
<evidence type="ECO:0000256" key="6">
    <source>
        <dbReference type="ARBA" id="ARBA00023136"/>
    </source>
</evidence>
<dbReference type="CDD" id="cd03257">
    <property type="entry name" value="ABC_NikE_OppD_transporters"/>
    <property type="match status" value="1"/>
</dbReference>
<reference evidence="8" key="1">
    <citation type="submission" date="2016-10" db="EMBL/GenBank/DDBJ databases">
        <title>Sequence of Gallionella enrichment culture.</title>
        <authorList>
            <person name="Poehlein A."/>
            <person name="Muehling M."/>
            <person name="Daniel R."/>
        </authorList>
    </citation>
    <scope>NUCLEOTIDE SEQUENCE</scope>
</reference>
<evidence type="ECO:0000259" key="7">
    <source>
        <dbReference type="PROSITE" id="PS50893"/>
    </source>
</evidence>
<dbReference type="EMBL" id="MLJW01002192">
    <property type="protein sequence ID" value="OIQ75356.1"/>
    <property type="molecule type" value="Genomic_DNA"/>
</dbReference>
<dbReference type="InterPro" id="IPR017871">
    <property type="entry name" value="ABC_transporter-like_CS"/>
</dbReference>
<dbReference type="AlphaFoldDB" id="A0A1J5Q636"/>
<dbReference type="InterPro" id="IPR027417">
    <property type="entry name" value="P-loop_NTPase"/>
</dbReference>
<dbReference type="Gene3D" id="3.40.50.300">
    <property type="entry name" value="P-loop containing nucleotide triphosphate hydrolases"/>
    <property type="match status" value="1"/>
</dbReference>